<sequence>MEKGHEDKTIFRKKPSRFADSYVNTLWESSKRILDLGSSTEIRRSSNLSSVQDSQILKPLLASVTRSLQKSMENYINPDDFILSLPPLLKLMQHLIAVLKGCIGKQDIDTLLTLLTFTGSQSTENLGAKISALMTIIDTIVISIYYSGETKDILSHIYVKFIKFIGIICALPFRKLLRFSLGNHDSDLKEANYEKIHFFEYVLVVVLSICKYHKISTDMPILNELFEEISSFILTCNDFSTLNISQSYFVINNFTLSLSILYYGKSNGKMVECPLEITDNFKSLFIESIKMLIKIHPFDSNFDESFEAEMNPLAKLFNLAYQLFLPLKIKGDGQIYGIVVVLFQIILEESGEIEKRPDGHWAKNKLRLYIMEFIGKFFFGESEKNGIDKDLGIEHLVMNVNLITTLEPQLTKKWRNLFSEMKEKASHKRINEAILQIFESSFNSLNFLKFINEWLVELSNTGMKILEFFIKAGIVEKLIQSLAFDTSVYKDQIFITTSFCFNYTFIPNTEGILNIIFEKLICKENTREYCELFLSKLLQLHEDKILNSFIEFFSRENDFKVFETLINALLKSLQDKNSLELLRKSLPCCGIFIALEKQLSQCYNGEQRYTVSYWKKSFQFLEAFINVENSDYMTCTMNFFNLVKVFRIKEMKSYRLSIIKSTIKYLKHIVISKNYTQIKVPAGIPLLLEYFSYPELTGIEKFRIKFENMLKISTNFNNAVKFGLTIILLQNYDKENSSILWRNREKMISNAIECKFTYTELAELLKKIQVLKNPREKLSLLGILFDSLIRNDLNSGIFSHFYFGYDNFLALDCTNEKAKITLANEFACAVWFFPEGKNNCSFFMLESNPESIVVKIVKGVIGLEIGNVCYYSKNHVLQNSWNLLVLNFKHTKIAKVLTWKKLTISLNSTKTKIRDNSLKILKKYTITKLIFSSQTEIPRCYIGKIAWFDLFSRWLTKSHISFIKTLTEAYSITSIPYTIKQNDLKTFQELKEALLMNCSSDSIYNLTNISPNISCDIFGGTSVFYVIQAYNPTRFIIELFEMCMDNEDTLTKAYEIVLRIILSIQKIPMIGEQFFQVLSCVVRNSEINERINELLVMILSKIPDEEFKRMVFDSYLYKVSMRPFKNKYLSTIVKLFKSLFPLSRENLHKFTQLIAGTEKPQLENYLKDYIGEDIENKKTESIAYVLISLINKKDEDIIEGILKTIDTFSTNFGNFTPISTVLLHILEMPFRPEIQILTLKCLCLKDSDDTNQQKIMSYLVDEVLNPELNEKIIEFLLTNGLESNKHNRYIRSQFVSSVIIRLPNIVNVGVFVKVLDVIDKYLNNFKRYLRENKICEIWPRDFQIGPYSEEFKDFAMSIIKIAKENSVSISTNHAYIIESSSPIYICDLGSTIEVEEPGAKTPYTKKREGKEDLRLISTFQKERAASLDKIVSKQSKDKSSARGSDTKSVHFYGTHSKRNTPNFSDLTNYSENFKKIFSELTENSWFTRLYELETRENYKLQLIYNKYLNGLHCTKHVVNNSSCQTKIRQVYDKYYRWALLKSDLPDKKKIGKDFKMSIKDQESFGSFISYSTSAYTKFNDKNLCKGTLELIKIQGSYYGDYEITDTFMEVKFSGSMKPPNLYPGSALKYTEKPKYAWYIWYPSEITEIIERRFIHKHTAIEIVLNSGKSFFLNFFEKSHKENAVAKLRNWGISKHFAKSTVGYLENLTNEWKKGKITNFEYLMVVNRIAGRSMHDLSQYPVFPWVLCDYSSEELKLDETKKVFRNMDRPIGAQTKEMRNEAKRKFTMWYESGLQPFHYGSHYSNSGIVTHFLLRVEPYTTQAKNLQGGTFDVADRLFFSFELAWKSCLSMNGDVKELVPELFYLPFTLNSYSNQTFGCTQSKKTIIHVDYPKWASSNWDFLKKHRLILESPQVSSELNLWIDLIFGYKQLGIHAKEALNIYSETTYEESFNRIIQMNSKDFDGLVEQAYHFGQVPIQIFNKKHIKKDENPIIKILDCFSFDHSAKFVKESKAIDSEGFSHAIFVLPMKILVIKRNLNHMYLVKYSTKQEKFMQRTENELECYYMIHKSKLKMEEIRELLYYSKDIEYTSNTFALYRQRFLVSGMHPSNSLSIHTLKGKLVINLSFHTNLVSSVCSSNDFIFSASLDSTIASWNEISTGTFAPELTYYGHSSPIMCLQVIDSYQLLISSSIEGKVLIHDIRSSFCLKKISINAFSLGVSELGIIGICTQSSVEYYDINTEHILKIPQSQAKSVKFNCIGDLAIEIYEKKIIIRDPTNLSQEYIVKVAEIQDLYLPYNERNVYSCRNNDKNMTGVYIFRKT</sequence>
<comment type="caution">
    <text evidence="4">The sequence shown here is derived from an EMBL/GenBank/DDBJ whole genome shotgun (WGS) entry which is preliminary data.</text>
</comment>
<dbReference type="Gene3D" id="1.10.1540.10">
    <property type="entry name" value="BEACH domain"/>
    <property type="match status" value="1"/>
</dbReference>
<name>A0A1R2C0D2_9CILI</name>
<dbReference type="Gene3D" id="2.30.29.30">
    <property type="entry name" value="Pleckstrin-homology domain (PH domain)/Phosphotyrosine-binding domain (PTB)"/>
    <property type="match status" value="1"/>
</dbReference>
<gene>
    <name evidence="4" type="ORF">SteCoe_16858</name>
</gene>
<dbReference type="InterPro" id="IPR015943">
    <property type="entry name" value="WD40/YVTN_repeat-like_dom_sf"/>
</dbReference>
<organism evidence="4 5">
    <name type="scientific">Stentor coeruleus</name>
    <dbReference type="NCBI Taxonomy" id="5963"/>
    <lineage>
        <taxon>Eukaryota</taxon>
        <taxon>Sar</taxon>
        <taxon>Alveolata</taxon>
        <taxon>Ciliophora</taxon>
        <taxon>Postciliodesmatophora</taxon>
        <taxon>Heterotrichea</taxon>
        <taxon>Heterotrichida</taxon>
        <taxon>Stentoridae</taxon>
        <taxon>Stentor</taxon>
    </lineage>
</organism>
<dbReference type="InterPro" id="IPR023362">
    <property type="entry name" value="PH-BEACH_dom"/>
</dbReference>
<dbReference type="PANTHER" id="PTHR13743">
    <property type="entry name" value="BEIGE/BEACH-RELATED"/>
    <property type="match status" value="1"/>
</dbReference>
<feature type="region of interest" description="Disordered" evidence="1">
    <location>
        <begin position="1430"/>
        <end position="1453"/>
    </location>
</feature>
<evidence type="ECO:0000313" key="5">
    <source>
        <dbReference type="Proteomes" id="UP000187209"/>
    </source>
</evidence>
<dbReference type="InterPro" id="IPR000409">
    <property type="entry name" value="BEACH_dom"/>
</dbReference>
<dbReference type="PROSITE" id="PS51783">
    <property type="entry name" value="PH_BEACH"/>
    <property type="match status" value="1"/>
</dbReference>
<dbReference type="InterPro" id="IPR050865">
    <property type="entry name" value="BEACH_Domain"/>
</dbReference>
<evidence type="ECO:0000256" key="1">
    <source>
        <dbReference type="SAM" id="MobiDB-lite"/>
    </source>
</evidence>
<evidence type="ECO:0000259" key="3">
    <source>
        <dbReference type="PROSITE" id="PS51783"/>
    </source>
</evidence>
<dbReference type="InterPro" id="IPR011993">
    <property type="entry name" value="PH-like_dom_sf"/>
</dbReference>
<keyword evidence="5" id="KW-1185">Reference proteome</keyword>
<dbReference type="SMART" id="SM01026">
    <property type="entry name" value="Beach"/>
    <property type="match status" value="1"/>
</dbReference>
<reference evidence="4 5" key="1">
    <citation type="submission" date="2016-11" db="EMBL/GenBank/DDBJ databases">
        <title>The macronuclear genome of Stentor coeruleus: a giant cell with tiny introns.</title>
        <authorList>
            <person name="Slabodnick M."/>
            <person name="Ruby J.G."/>
            <person name="Reiff S.B."/>
            <person name="Swart E.C."/>
            <person name="Gosai S."/>
            <person name="Prabakaran S."/>
            <person name="Witkowska E."/>
            <person name="Larue G.E."/>
            <person name="Fisher S."/>
            <person name="Freeman R.M."/>
            <person name="Gunawardena J."/>
            <person name="Chu W."/>
            <person name="Stover N.A."/>
            <person name="Gregory B.D."/>
            <person name="Nowacki M."/>
            <person name="Derisi J."/>
            <person name="Roy S.W."/>
            <person name="Marshall W.F."/>
            <person name="Sood P."/>
        </authorList>
    </citation>
    <scope>NUCLEOTIDE SEQUENCE [LARGE SCALE GENOMIC DNA]</scope>
    <source>
        <strain evidence="4">WM001</strain>
    </source>
</reference>
<dbReference type="Proteomes" id="UP000187209">
    <property type="component" value="Unassembled WGS sequence"/>
</dbReference>
<dbReference type="SMART" id="SM00320">
    <property type="entry name" value="WD40"/>
    <property type="match status" value="2"/>
</dbReference>
<dbReference type="EMBL" id="MPUH01000340">
    <property type="protein sequence ID" value="OMJ82449.1"/>
    <property type="molecule type" value="Genomic_DNA"/>
</dbReference>
<dbReference type="InterPro" id="IPR001680">
    <property type="entry name" value="WD40_rpt"/>
</dbReference>
<proteinExistence type="predicted"/>
<dbReference type="InterPro" id="IPR036372">
    <property type="entry name" value="BEACH_dom_sf"/>
</dbReference>
<evidence type="ECO:0008006" key="6">
    <source>
        <dbReference type="Google" id="ProtNLM"/>
    </source>
</evidence>
<dbReference type="Gene3D" id="2.130.10.10">
    <property type="entry name" value="YVTN repeat-like/Quinoprotein amine dehydrogenase"/>
    <property type="match status" value="1"/>
</dbReference>
<dbReference type="SUPFAM" id="SSF81837">
    <property type="entry name" value="BEACH domain"/>
    <property type="match status" value="1"/>
</dbReference>
<dbReference type="InterPro" id="IPR036322">
    <property type="entry name" value="WD40_repeat_dom_sf"/>
</dbReference>
<dbReference type="OrthoDB" id="26681at2759"/>
<dbReference type="Pfam" id="PF00400">
    <property type="entry name" value="WD40"/>
    <property type="match status" value="2"/>
</dbReference>
<accession>A0A1R2C0D2</accession>
<dbReference type="Pfam" id="PF14844">
    <property type="entry name" value="PH_BEACH"/>
    <property type="match status" value="1"/>
</dbReference>
<dbReference type="Pfam" id="PF02138">
    <property type="entry name" value="Beach"/>
    <property type="match status" value="1"/>
</dbReference>
<protein>
    <recommendedName>
        <fullName evidence="6">BEACH domain-containing protein</fullName>
    </recommendedName>
</protein>
<evidence type="ECO:0000313" key="4">
    <source>
        <dbReference type="EMBL" id="OMJ82449.1"/>
    </source>
</evidence>
<dbReference type="CDD" id="cd06071">
    <property type="entry name" value="Beach"/>
    <property type="match status" value="1"/>
</dbReference>
<feature type="domain" description="BEACH" evidence="2">
    <location>
        <begin position="1696"/>
        <end position="1986"/>
    </location>
</feature>
<dbReference type="SUPFAM" id="SSF50729">
    <property type="entry name" value="PH domain-like"/>
    <property type="match status" value="1"/>
</dbReference>
<feature type="domain" description="BEACH-type PH" evidence="3">
    <location>
        <begin position="1577"/>
        <end position="1688"/>
    </location>
</feature>
<feature type="compositionally biased region" description="Basic and acidic residues" evidence="1">
    <location>
        <begin position="1430"/>
        <end position="1448"/>
    </location>
</feature>
<evidence type="ECO:0000259" key="2">
    <source>
        <dbReference type="PROSITE" id="PS50197"/>
    </source>
</evidence>
<dbReference type="SUPFAM" id="SSF50978">
    <property type="entry name" value="WD40 repeat-like"/>
    <property type="match status" value="1"/>
</dbReference>
<dbReference type="PROSITE" id="PS50197">
    <property type="entry name" value="BEACH"/>
    <property type="match status" value="1"/>
</dbReference>